<dbReference type="InParanoid" id="H1Z3G5"/>
<sequence>MRLKKGVRALSLLLVMALLTAMFVPAVSATETQSSSTQSSVDMDKDINSHENYITPEYFKDSKPAEPLHESEMINLIIPKKTLDSFNQEENLGIISIPVFYLDIKTHFDKSKDYPNRYIAKDINSNEAVVLMRMPMDMLDRFLATSKNNVVTWIPGDT</sequence>
<accession>H1Z3G5</accession>
<dbReference type="Proteomes" id="UP000005741">
    <property type="component" value="Chromosome"/>
</dbReference>
<keyword evidence="2" id="KW-1185">Reference proteome</keyword>
<dbReference type="EMBL" id="CM001436">
    <property type="protein sequence ID" value="EHQ34760.1"/>
    <property type="molecule type" value="Genomic_DNA"/>
</dbReference>
<evidence type="ECO:0000313" key="2">
    <source>
        <dbReference type="Proteomes" id="UP000005741"/>
    </source>
</evidence>
<protein>
    <submittedName>
        <fullName evidence="1">Uncharacterized protein</fullName>
    </submittedName>
</protein>
<proteinExistence type="predicted"/>
<evidence type="ECO:0000313" key="1">
    <source>
        <dbReference type="EMBL" id="EHQ34760.1"/>
    </source>
</evidence>
<organism evidence="1 2">
    <name type="scientific">Methanoplanus limicola DSM 2279</name>
    <dbReference type="NCBI Taxonomy" id="937775"/>
    <lineage>
        <taxon>Archaea</taxon>
        <taxon>Methanobacteriati</taxon>
        <taxon>Methanobacteriota</taxon>
        <taxon>Stenosarchaea group</taxon>
        <taxon>Methanomicrobia</taxon>
        <taxon>Methanomicrobiales</taxon>
        <taxon>Methanomicrobiaceae</taxon>
        <taxon>Methanoplanus</taxon>
    </lineage>
</organism>
<dbReference type="HOGENOM" id="CLU_1665516_0_0_2"/>
<name>H1Z3G5_9EURY</name>
<gene>
    <name evidence="1" type="ORF">Metlim_0635</name>
</gene>
<dbReference type="AlphaFoldDB" id="H1Z3G5"/>
<reference evidence="1 2" key="1">
    <citation type="submission" date="2011-10" db="EMBL/GenBank/DDBJ databases">
        <title>The Improved High-Quality Draft genome of Methanoplanus limicola DSM 2279.</title>
        <authorList>
            <consortium name="US DOE Joint Genome Institute (JGI-PGF)"/>
            <person name="Lucas S."/>
            <person name="Copeland A."/>
            <person name="Lapidus A."/>
            <person name="Glavina del Rio T."/>
            <person name="Dalin E."/>
            <person name="Tice H."/>
            <person name="Bruce D."/>
            <person name="Goodwin L."/>
            <person name="Pitluck S."/>
            <person name="Peters L."/>
            <person name="Mikhailova N."/>
            <person name="Lu M."/>
            <person name="Kyrpides N."/>
            <person name="Mavromatis K."/>
            <person name="Ivanova N."/>
            <person name="Markowitz V."/>
            <person name="Cheng J.-F."/>
            <person name="Hugenholtz P."/>
            <person name="Woyke T."/>
            <person name="Wu D."/>
            <person name="Wirth R."/>
            <person name="Brambilla E.-M."/>
            <person name="Klenk H.-P."/>
            <person name="Eisen J.A."/>
        </authorList>
    </citation>
    <scope>NUCLEOTIDE SEQUENCE [LARGE SCALE GENOMIC DNA]</scope>
    <source>
        <strain evidence="1 2">DSM 2279</strain>
    </source>
</reference>